<feature type="region of interest" description="Disordered" evidence="1">
    <location>
        <begin position="1"/>
        <end position="49"/>
    </location>
</feature>
<reference evidence="3 4" key="1">
    <citation type="submission" date="2022-06" db="EMBL/GenBank/DDBJ databases">
        <title>Draft genome sequence of type strain Streptomyces rubrisoli DSM 42083.</title>
        <authorList>
            <person name="Duangmal K."/>
            <person name="Klaysubun C."/>
        </authorList>
    </citation>
    <scope>NUCLEOTIDE SEQUENCE [LARGE SCALE GENOMIC DNA]</scope>
    <source>
        <strain evidence="3 4">DSM 42083</strain>
    </source>
</reference>
<evidence type="ECO:0000256" key="1">
    <source>
        <dbReference type="SAM" id="MobiDB-lite"/>
    </source>
</evidence>
<keyword evidence="2" id="KW-0472">Membrane</keyword>
<keyword evidence="2" id="KW-0812">Transmembrane</keyword>
<accession>A0ABT1P8N3</accession>
<protein>
    <submittedName>
        <fullName evidence="3">Uncharacterized protein</fullName>
    </submittedName>
</protein>
<keyword evidence="2" id="KW-1133">Transmembrane helix</keyword>
<proteinExistence type="predicted"/>
<evidence type="ECO:0000313" key="3">
    <source>
        <dbReference type="EMBL" id="MCQ4041717.1"/>
    </source>
</evidence>
<comment type="caution">
    <text evidence="3">The sequence shown here is derived from an EMBL/GenBank/DDBJ whole genome shotgun (WGS) entry which is preliminary data.</text>
</comment>
<name>A0ABT1P8N3_9ACTN</name>
<evidence type="ECO:0000313" key="4">
    <source>
        <dbReference type="Proteomes" id="UP001206206"/>
    </source>
</evidence>
<keyword evidence="4" id="KW-1185">Reference proteome</keyword>
<dbReference type="RefSeq" id="WP_255925718.1">
    <property type="nucleotide sequence ID" value="NZ_JANFNH010000004.1"/>
</dbReference>
<gene>
    <name evidence="3" type="ORF">NON19_06680</name>
</gene>
<feature type="compositionally biased region" description="Low complexity" evidence="1">
    <location>
        <begin position="13"/>
        <end position="32"/>
    </location>
</feature>
<dbReference type="Proteomes" id="UP001206206">
    <property type="component" value="Unassembled WGS sequence"/>
</dbReference>
<organism evidence="3 4">
    <name type="scientific">Streptantibioticus rubrisoli</name>
    <dbReference type="NCBI Taxonomy" id="1387313"/>
    <lineage>
        <taxon>Bacteria</taxon>
        <taxon>Bacillati</taxon>
        <taxon>Actinomycetota</taxon>
        <taxon>Actinomycetes</taxon>
        <taxon>Kitasatosporales</taxon>
        <taxon>Streptomycetaceae</taxon>
        <taxon>Streptantibioticus</taxon>
    </lineage>
</organism>
<dbReference type="EMBL" id="JANFNH010000004">
    <property type="protein sequence ID" value="MCQ4041717.1"/>
    <property type="molecule type" value="Genomic_DNA"/>
</dbReference>
<feature type="transmembrane region" description="Helical" evidence="2">
    <location>
        <begin position="59"/>
        <end position="81"/>
    </location>
</feature>
<evidence type="ECO:0000256" key="2">
    <source>
        <dbReference type="SAM" id="Phobius"/>
    </source>
</evidence>
<sequence length="87" mass="9296">MPQREPATPTPATPSGNSPTNTTPNVTTKPNAEPGTDTNTTPAPVSRVRRWARARRADAATYLLRGACYGIGSGICALAVWRIERHP</sequence>